<dbReference type="Proteomes" id="UP000447434">
    <property type="component" value="Chromosome 10"/>
</dbReference>
<feature type="signal peptide" evidence="1">
    <location>
        <begin position="1"/>
        <end position="22"/>
    </location>
</feature>
<evidence type="ECO:0000313" key="3">
    <source>
        <dbReference type="Proteomes" id="UP000447434"/>
    </source>
</evidence>
<dbReference type="AlphaFoldDB" id="A0A6A4PXA5"/>
<gene>
    <name evidence="2" type="ORF">Lalb_Chr10g0102941</name>
</gene>
<comment type="caution">
    <text evidence="2">The sequence shown here is derived from an EMBL/GenBank/DDBJ whole genome shotgun (WGS) entry which is preliminary data.</text>
</comment>
<name>A0A6A4PXA5_LUPAL</name>
<keyword evidence="1" id="KW-0732">Signal</keyword>
<proteinExistence type="predicted"/>
<evidence type="ECO:0008006" key="4">
    <source>
        <dbReference type="Google" id="ProtNLM"/>
    </source>
</evidence>
<evidence type="ECO:0000256" key="1">
    <source>
        <dbReference type="SAM" id="SignalP"/>
    </source>
</evidence>
<accession>A0A6A4PXA5</accession>
<sequence>MALLKFIFLAIVGVLLFSNGMGLQVCIGTCKQYPNCNTACKKQGYVVGSCFPELHYLCCCGKDPEE</sequence>
<dbReference type="EMBL" id="WOCE01000010">
    <property type="protein sequence ID" value="KAE9605969.1"/>
    <property type="molecule type" value="Genomic_DNA"/>
</dbReference>
<organism evidence="2 3">
    <name type="scientific">Lupinus albus</name>
    <name type="common">White lupine</name>
    <name type="synonym">Lupinus termis</name>
    <dbReference type="NCBI Taxonomy" id="3870"/>
    <lineage>
        <taxon>Eukaryota</taxon>
        <taxon>Viridiplantae</taxon>
        <taxon>Streptophyta</taxon>
        <taxon>Embryophyta</taxon>
        <taxon>Tracheophyta</taxon>
        <taxon>Spermatophyta</taxon>
        <taxon>Magnoliopsida</taxon>
        <taxon>eudicotyledons</taxon>
        <taxon>Gunneridae</taxon>
        <taxon>Pentapetalae</taxon>
        <taxon>rosids</taxon>
        <taxon>fabids</taxon>
        <taxon>Fabales</taxon>
        <taxon>Fabaceae</taxon>
        <taxon>Papilionoideae</taxon>
        <taxon>50 kb inversion clade</taxon>
        <taxon>genistoids sensu lato</taxon>
        <taxon>core genistoids</taxon>
        <taxon>Genisteae</taxon>
        <taxon>Lupinus</taxon>
    </lineage>
</organism>
<evidence type="ECO:0000313" key="2">
    <source>
        <dbReference type="EMBL" id="KAE9605969.1"/>
    </source>
</evidence>
<feature type="chain" id="PRO_5025525151" description="Knottin, scorpion toxin" evidence="1">
    <location>
        <begin position="23"/>
        <end position="66"/>
    </location>
</feature>
<protein>
    <recommendedName>
        <fullName evidence="4">Knottin, scorpion toxin</fullName>
    </recommendedName>
</protein>
<dbReference type="OrthoDB" id="1424491at2759"/>
<keyword evidence="3" id="KW-1185">Reference proteome</keyword>
<reference evidence="3" key="1">
    <citation type="journal article" date="2020" name="Nat. Commun.">
        <title>Genome sequence of the cluster root forming white lupin.</title>
        <authorList>
            <person name="Hufnagel B."/>
            <person name="Marques A."/>
            <person name="Soriano A."/>
            <person name="Marques L."/>
            <person name="Divol F."/>
            <person name="Doumas P."/>
            <person name="Sallet E."/>
            <person name="Mancinotti D."/>
            <person name="Carrere S."/>
            <person name="Marande W."/>
            <person name="Arribat S."/>
            <person name="Keller J."/>
            <person name="Huneau C."/>
            <person name="Blein T."/>
            <person name="Aime D."/>
            <person name="Laguerre M."/>
            <person name="Taylor J."/>
            <person name="Schubert V."/>
            <person name="Nelson M."/>
            <person name="Geu-Flores F."/>
            <person name="Crespi M."/>
            <person name="Gallardo-Guerrero K."/>
            <person name="Delaux P.-M."/>
            <person name="Salse J."/>
            <person name="Berges H."/>
            <person name="Guyot R."/>
            <person name="Gouzy J."/>
            <person name="Peret B."/>
        </authorList>
    </citation>
    <scope>NUCLEOTIDE SEQUENCE [LARGE SCALE GENOMIC DNA]</scope>
    <source>
        <strain evidence="3">cv. Amiga</strain>
    </source>
</reference>